<accession>A0A9W8G8K0</accession>
<sequence length="426" mass="48370">MTAVPLAMVNNQYFDEFTNKVRVKPLPWEGYSRAGLITSTELIELKEFQHALNKQKGEEESALAQYIPLLVRLAEKLSSIDALQYLLVMLDDLVDRGHAAELNETITDNKSHILYKCLEKRDDYLGLKAAKILTGLMVGNGSVECRLVLAHLDRCLRSTGSAADVALQVMQSVLRVPRTRDTLYKEFPGCTAQIIAMLSTGRAPQTQYEVCFILWLLTFEPHIARRVDKDYNIVPHLVEIARSAVKEKVVRMVVSVWANLAHYDTNLPNMLVAKVPGCLETLSMRNFKDEDLKQDIGGLLETVGSQVMTTWDEYVNEVKSARLEWSPAHRSEQFWRININRMDENDHFVVRRLASVLESPTAGETQLAVACHDIAQYVKFNPEGKRVLARIGAKTRVMGLMTSEFAEVRYEALMCVQQMMLNAWRH</sequence>
<evidence type="ECO:0000256" key="3">
    <source>
        <dbReference type="ARBA" id="ARBA00022781"/>
    </source>
</evidence>
<dbReference type="Gene3D" id="1.25.10.10">
    <property type="entry name" value="Leucine-rich Repeat Variant"/>
    <property type="match status" value="1"/>
</dbReference>
<dbReference type="PANTHER" id="PTHR10698">
    <property type="entry name" value="V-TYPE PROTON ATPASE SUBUNIT H"/>
    <property type="match status" value="1"/>
</dbReference>
<evidence type="ECO:0000256" key="1">
    <source>
        <dbReference type="ARBA" id="ARBA00008613"/>
    </source>
</evidence>
<comment type="subunit">
    <text evidence="5">V-ATPase is a heteromultimeric enzyme made up of two complexes: the ATP-hydrolytic V1 complex and the proton translocation V0 complex.</text>
</comment>
<evidence type="ECO:0000256" key="2">
    <source>
        <dbReference type="ARBA" id="ARBA00022448"/>
    </source>
</evidence>
<dbReference type="InterPro" id="IPR038497">
    <property type="entry name" value="ATPase_V1-cplx_hsu_C_sf"/>
</dbReference>
<feature type="domain" description="ATPase V1 complex subunit H C-terminal" evidence="6">
    <location>
        <begin position="308"/>
        <end position="424"/>
    </location>
</feature>
<evidence type="ECO:0000259" key="6">
    <source>
        <dbReference type="Pfam" id="PF11698"/>
    </source>
</evidence>
<evidence type="ECO:0000256" key="5">
    <source>
        <dbReference type="PIRNR" id="PIRNR032184"/>
    </source>
</evidence>
<comment type="function">
    <text evidence="5">Subunit of the V1 complex of vacuolar(H+)-ATPase (V-ATPase), a multisubunit enzyme composed of a peripheral complex (V1) that hydrolyzes ATP and a membrane integral complex (V0) that translocates protons. V-ATPase is responsible for acidifying and maintaining the pH of intracellular compartments.</text>
</comment>
<proteinExistence type="inferred from homology"/>
<dbReference type="Pfam" id="PF11698">
    <property type="entry name" value="V-ATPase_H_C"/>
    <property type="match status" value="1"/>
</dbReference>
<dbReference type="Pfam" id="PF03224">
    <property type="entry name" value="V-ATPase_H_N"/>
    <property type="match status" value="1"/>
</dbReference>
<dbReference type="GO" id="GO:0046961">
    <property type="term" value="F:proton-transporting ATPase activity, rotational mechanism"/>
    <property type="evidence" value="ECO:0007669"/>
    <property type="project" value="UniProtKB-UniRule"/>
</dbReference>
<dbReference type="InterPro" id="IPR011989">
    <property type="entry name" value="ARM-like"/>
</dbReference>
<dbReference type="EMBL" id="JANBTW010000034">
    <property type="protein sequence ID" value="KAJ2677187.1"/>
    <property type="molecule type" value="Genomic_DNA"/>
</dbReference>
<keyword evidence="2 5" id="KW-0813">Transport</keyword>
<organism evidence="7 8">
    <name type="scientific">Coemansia spiralis</name>
    <dbReference type="NCBI Taxonomy" id="417178"/>
    <lineage>
        <taxon>Eukaryota</taxon>
        <taxon>Fungi</taxon>
        <taxon>Fungi incertae sedis</taxon>
        <taxon>Zoopagomycota</taxon>
        <taxon>Kickxellomycotina</taxon>
        <taxon>Kickxellomycetes</taxon>
        <taxon>Kickxellales</taxon>
        <taxon>Kickxellaceae</taxon>
        <taxon>Coemansia</taxon>
    </lineage>
</organism>
<name>A0A9W8G8K0_9FUNG</name>
<protein>
    <recommendedName>
        <fullName evidence="5">V-type proton ATPase subunit H</fullName>
    </recommendedName>
</protein>
<evidence type="ECO:0000256" key="4">
    <source>
        <dbReference type="ARBA" id="ARBA00023065"/>
    </source>
</evidence>
<dbReference type="SUPFAM" id="SSF48371">
    <property type="entry name" value="ARM repeat"/>
    <property type="match status" value="1"/>
</dbReference>
<gene>
    <name evidence="7" type="primary">VMA13</name>
    <name evidence="7" type="ORF">GGI25_003284</name>
</gene>
<comment type="caution">
    <text evidence="7">The sequence shown here is derived from an EMBL/GenBank/DDBJ whole genome shotgun (WGS) entry which is preliminary data.</text>
</comment>
<evidence type="ECO:0000313" key="7">
    <source>
        <dbReference type="EMBL" id="KAJ2677187.1"/>
    </source>
</evidence>
<reference evidence="7" key="1">
    <citation type="submission" date="2022-07" db="EMBL/GenBank/DDBJ databases">
        <title>Phylogenomic reconstructions and comparative analyses of Kickxellomycotina fungi.</title>
        <authorList>
            <person name="Reynolds N.K."/>
            <person name="Stajich J.E."/>
            <person name="Barry K."/>
            <person name="Grigoriev I.V."/>
            <person name="Crous P."/>
            <person name="Smith M.E."/>
        </authorList>
    </citation>
    <scope>NUCLEOTIDE SEQUENCE</scope>
    <source>
        <strain evidence="7">NRRL 3115</strain>
    </source>
</reference>
<comment type="similarity">
    <text evidence="1 5">Belongs to the V-ATPase H subunit family.</text>
</comment>
<dbReference type="GO" id="GO:0000221">
    <property type="term" value="C:vacuolar proton-transporting V-type ATPase, V1 domain"/>
    <property type="evidence" value="ECO:0007669"/>
    <property type="project" value="UniProtKB-UniRule"/>
</dbReference>
<evidence type="ECO:0000313" key="8">
    <source>
        <dbReference type="Proteomes" id="UP001151518"/>
    </source>
</evidence>
<keyword evidence="4 5" id="KW-0406">Ion transport</keyword>
<dbReference type="PIRSF" id="PIRSF032184">
    <property type="entry name" value="ATPase_V1_H"/>
    <property type="match status" value="1"/>
</dbReference>
<dbReference type="InterPro" id="IPR011987">
    <property type="entry name" value="ATPase_V1-cplx_hsu_C"/>
</dbReference>
<dbReference type="InterPro" id="IPR004908">
    <property type="entry name" value="ATPase_V1-cplx_hsu"/>
</dbReference>
<dbReference type="PANTHER" id="PTHR10698:SF0">
    <property type="entry name" value="V-TYPE PROTON ATPASE SUBUNIT H"/>
    <property type="match status" value="1"/>
</dbReference>
<dbReference type="OrthoDB" id="10263554at2759"/>
<dbReference type="Proteomes" id="UP001151518">
    <property type="component" value="Unassembled WGS sequence"/>
</dbReference>
<keyword evidence="3 5" id="KW-0375">Hydrogen ion transport</keyword>
<dbReference type="InterPro" id="IPR016024">
    <property type="entry name" value="ARM-type_fold"/>
</dbReference>
<dbReference type="AlphaFoldDB" id="A0A9W8G8K0"/>
<dbReference type="GO" id="GO:0000329">
    <property type="term" value="C:fungal-type vacuole membrane"/>
    <property type="evidence" value="ECO:0007669"/>
    <property type="project" value="TreeGrafter"/>
</dbReference>
<dbReference type="Gene3D" id="1.25.40.150">
    <property type="entry name" value="V-type ATPase, subunit H, C-terminal domain"/>
    <property type="match status" value="1"/>
</dbReference>